<dbReference type="GO" id="GO:0033108">
    <property type="term" value="P:mitochondrial respiratory chain complex assembly"/>
    <property type="evidence" value="ECO:0007669"/>
    <property type="project" value="TreeGrafter"/>
</dbReference>
<evidence type="ECO:0000256" key="3">
    <source>
        <dbReference type="ARBA" id="ARBA00023157"/>
    </source>
</evidence>
<name>A0A224YM18_9ACAR</name>
<evidence type="ECO:0000256" key="5">
    <source>
        <dbReference type="ARBA" id="ARBA00039509"/>
    </source>
</evidence>
<dbReference type="EMBL" id="GFPF01006849">
    <property type="protein sequence ID" value="MAA17995.1"/>
    <property type="molecule type" value="Transcribed_RNA"/>
</dbReference>
<reference evidence="6" key="1">
    <citation type="journal article" date="2017" name="Parasit. Vectors">
        <title>Sialotranscriptomics of Rhipicephalus zambeziensis reveals intricate expression profiles of secretory proteins and suggests tight temporal transcriptional regulation during blood-feeding.</title>
        <authorList>
            <person name="de Castro M.H."/>
            <person name="de Klerk D."/>
            <person name="Pienaar R."/>
            <person name="Rees D.J.G."/>
            <person name="Mans B.J."/>
        </authorList>
    </citation>
    <scope>NUCLEOTIDE SEQUENCE</scope>
    <source>
        <tissue evidence="6">Salivary glands</tissue>
    </source>
</reference>
<dbReference type="GO" id="GO:0051028">
    <property type="term" value="P:mRNA transport"/>
    <property type="evidence" value="ECO:0007669"/>
    <property type="project" value="InterPro"/>
</dbReference>
<protein>
    <recommendedName>
        <fullName evidence="5">Coiled-coil-helix-coiled-coil-helix domain-containing protein 7</fullName>
    </recommendedName>
</protein>
<keyword evidence="3" id="KW-1015">Disulfide bond</keyword>
<accession>A0A224YM18</accession>
<evidence type="ECO:0000313" key="6">
    <source>
        <dbReference type="EMBL" id="MAA17995.1"/>
    </source>
</evidence>
<evidence type="ECO:0000256" key="1">
    <source>
        <dbReference type="ARBA" id="ARBA00004569"/>
    </source>
</evidence>
<dbReference type="InterPro" id="IPR051040">
    <property type="entry name" value="COX23"/>
</dbReference>
<evidence type="ECO:0000256" key="4">
    <source>
        <dbReference type="ARBA" id="ARBA00038205"/>
    </source>
</evidence>
<dbReference type="AlphaFoldDB" id="A0A224YM18"/>
<organism evidence="6">
    <name type="scientific">Rhipicephalus zambeziensis</name>
    <dbReference type="NCBI Taxonomy" id="60191"/>
    <lineage>
        <taxon>Eukaryota</taxon>
        <taxon>Metazoa</taxon>
        <taxon>Ecdysozoa</taxon>
        <taxon>Arthropoda</taxon>
        <taxon>Chelicerata</taxon>
        <taxon>Arachnida</taxon>
        <taxon>Acari</taxon>
        <taxon>Parasitiformes</taxon>
        <taxon>Ixodida</taxon>
        <taxon>Ixodoidea</taxon>
        <taxon>Ixodidae</taxon>
        <taxon>Rhipicephalinae</taxon>
        <taxon>Rhipicephalus</taxon>
        <taxon>Rhipicephalus</taxon>
    </lineage>
</organism>
<comment type="subcellular location">
    <subcellularLocation>
        <location evidence="1">Mitochondrion intermembrane space</location>
    </subcellularLocation>
</comment>
<dbReference type="GO" id="GO:0005634">
    <property type="term" value="C:nucleus"/>
    <property type="evidence" value="ECO:0007669"/>
    <property type="project" value="InterPro"/>
</dbReference>
<dbReference type="GO" id="GO:0005758">
    <property type="term" value="C:mitochondrial intermembrane space"/>
    <property type="evidence" value="ECO:0007669"/>
    <property type="project" value="UniProtKB-SubCell"/>
</dbReference>
<proteinExistence type="inferred from homology"/>
<dbReference type="PROSITE" id="PS51808">
    <property type="entry name" value="CHCH"/>
    <property type="match status" value="1"/>
</dbReference>
<dbReference type="SUPFAM" id="SSF47072">
    <property type="entry name" value="Cysteine alpha-hairpin motif"/>
    <property type="match status" value="1"/>
</dbReference>
<keyword evidence="2" id="KW-0496">Mitochondrion</keyword>
<dbReference type="PANTHER" id="PTHR46811">
    <property type="entry name" value="COILED-COIL-HELIX-COILED-COIL-HELIX DOMAIN-CONTAINING PROTEIN 7"/>
    <property type="match status" value="1"/>
</dbReference>
<dbReference type="InterPro" id="IPR048280">
    <property type="entry name" value="COX6B-like"/>
</dbReference>
<dbReference type="Pfam" id="PF02297">
    <property type="entry name" value="COX6B"/>
    <property type="match status" value="1"/>
</dbReference>
<sequence length="115" mass="13260">MCAGLPALSRVMMTGTSMKTQSLEHAAEQRNNNPCFKEQKLSMKCLEDNGYDYDKCQVYFENFKACKGFWLAIVKDRRRKGIHPALPPLEERDTIKQEYLKQEAQRRRSSGQPGS</sequence>
<evidence type="ECO:0000256" key="2">
    <source>
        <dbReference type="ARBA" id="ARBA00023128"/>
    </source>
</evidence>
<dbReference type="InterPro" id="IPR009069">
    <property type="entry name" value="Cys_alpha_HP_mot_SF"/>
</dbReference>
<comment type="similarity">
    <text evidence="4">Belongs to the CHCHD7 family.</text>
</comment>
<dbReference type="PANTHER" id="PTHR46811:SF1">
    <property type="entry name" value="COILED-COIL-HELIX-COILED-COIL-HELIX DOMAIN-CONTAINING PROTEIN 7"/>
    <property type="match status" value="1"/>
</dbReference>